<dbReference type="InterPro" id="IPR039189">
    <property type="entry name" value="Fcp1"/>
</dbReference>
<evidence type="ECO:0000313" key="8">
    <source>
        <dbReference type="Proteomes" id="UP000095287"/>
    </source>
</evidence>
<protein>
    <recommendedName>
        <fullName evidence="2">protein-serine/threonine phosphatase</fullName>
        <ecNumber evidence="2">3.1.3.16</ecNumber>
    </recommendedName>
</protein>
<evidence type="ECO:0000256" key="3">
    <source>
        <dbReference type="ARBA" id="ARBA00022801"/>
    </source>
</evidence>
<comment type="catalytic activity">
    <reaction evidence="6">
        <text>O-phospho-L-threonyl-[protein] + H2O = L-threonyl-[protein] + phosphate</text>
        <dbReference type="Rhea" id="RHEA:47004"/>
        <dbReference type="Rhea" id="RHEA-COMP:11060"/>
        <dbReference type="Rhea" id="RHEA-COMP:11605"/>
        <dbReference type="ChEBI" id="CHEBI:15377"/>
        <dbReference type="ChEBI" id="CHEBI:30013"/>
        <dbReference type="ChEBI" id="CHEBI:43474"/>
        <dbReference type="ChEBI" id="CHEBI:61977"/>
        <dbReference type="EC" id="3.1.3.16"/>
    </reaction>
</comment>
<keyword evidence="3" id="KW-0378">Hydrolase</keyword>
<dbReference type="InterPro" id="IPR023214">
    <property type="entry name" value="HAD_sf"/>
</dbReference>
<evidence type="ECO:0000256" key="5">
    <source>
        <dbReference type="ARBA" id="ARBA00047761"/>
    </source>
</evidence>
<evidence type="ECO:0000313" key="9">
    <source>
        <dbReference type="WBParaSite" id="L893_g10984.t1"/>
    </source>
</evidence>
<comment type="catalytic activity">
    <reaction evidence="5">
        <text>O-phospho-L-seryl-[protein] + H2O = L-seryl-[protein] + phosphate</text>
        <dbReference type="Rhea" id="RHEA:20629"/>
        <dbReference type="Rhea" id="RHEA-COMP:9863"/>
        <dbReference type="Rhea" id="RHEA-COMP:11604"/>
        <dbReference type="ChEBI" id="CHEBI:15377"/>
        <dbReference type="ChEBI" id="CHEBI:29999"/>
        <dbReference type="ChEBI" id="CHEBI:43474"/>
        <dbReference type="ChEBI" id="CHEBI:83421"/>
        <dbReference type="EC" id="3.1.3.16"/>
    </reaction>
</comment>
<sequence>MLGRVTFRQLFHKFFVWILSKINGKKFKSGQAKLPEVTDKEVSAMTTRTESHIGALLQKEAVEGATMESGEPMKPILLIDLDHTLIHSTNNLQDHPMSDSIFTIPGRMVKIRPYCQEFLETMSKLYEMHVTTLSSRTYALTIVEHLDPEGRFFSGRVISRDEFGSRKKKHVYFTRLFPESLPFAAILDNRSDVWDEMENVVQLSSYRYFRKQGQADEDQSLKHMARVLTEVHDTFQSHFQATGEHLDMRDVIGAYRRKVLEGVKVVVSAEAPWVTKGASIYAKKIACEVLRRFGAEVQDTMDQDTSVIVELWDRKRRVPGTPVVWSSWLDAVSSDWEIPDYGKHLLSY</sequence>
<comment type="subcellular location">
    <subcellularLocation>
        <location evidence="1">Nucleus</location>
    </subcellularLocation>
</comment>
<keyword evidence="4" id="KW-0539">Nucleus</keyword>
<dbReference type="GO" id="GO:0005634">
    <property type="term" value="C:nucleus"/>
    <property type="evidence" value="ECO:0007669"/>
    <property type="project" value="UniProtKB-SubCell"/>
</dbReference>
<dbReference type="Pfam" id="PF03031">
    <property type="entry name" value="NIF"/>
    <property type="match status" value="1"/>
</dbReference>
<evidence type="ECO:0000256" key="1">
    <source>
        <dbReference type="ARBA" id="ARBA00004123"/>
    </source>
</evidence>
<dbReference type="AlphaFoldDB" id="A0A1I7XZ84"/>
<dbReference type="InterPro" id="IPR004274">
    <property type="entry name" value="FCP1_dom"/>
</dbReference>
<dbReference type="SUPFAM" id="SSF56784">
    <property type="entry name" value="HAD-like"/>
    <property type="match status" value="1"/>
</dbReference>
<dbReference type="Gene3D" id="3.40.50.1000">
    <property type="entry name" value="HAD superfamily/HAD-like"/>
    <property type="match status" value="1"/>
</dbReference>
<dbReference type="InterPro" id="IPR036420">
    <property type="entry name" value="BRCT_dom_sf"/>
</dbReference>
<proteinExistence type="predicted"/>
<dbReference type="CDD" id="cd07521">
    <property type="entry name" value="HAD_FCP1-like"/>
    <property type="match status" value="1"/>
</dbReference>
<feature type="domain" description="FCP1 homology" evidence="7">
    <location>
        <begin position="70"/>
        <end position="231"/>
    </location>
</feature>
<name>A0A1I7XZ84_9BILA</name>
<keyword evidence="8" id="KW-1185">Reference proteome</keyword>
<dbReference type="PROSITE" id="PS50969">
    <property type="entry name" value="FCP1"/>
    <property type="match status" value="1"/>
</dbReference>
<accession>A0A1I7XZ84</accession>
<dbReference type="SUPFAM" id="SSF52113">
    <property type="entry name" value="BRCT domain"/>
    <property type="match status" value="1"/>
</dbReference>
<dbReference type="InterPro" id="IPR036412">
    <property type="entry name" value="HAD-like_sf"/>
</dbReference>
<dbReference type="EC" id="3.1.3.16" evidence="2"/>
<evidence type="ECO:0000256" key="6">
    <source>
        <dbReference type="ARBA" id="ARBA00048336"/>
    </source>
</evidence>
<organism evidence="8 9">
    <name type="scientific">Steinernema glaseri</name>
    <dbReference type="NCBI Taxonomy" id="37863"/>
    <lineage>
        <taxon>Eukaryota</taxon>
        <taxon>Metazoa</taxon>
        <taxon>Ecdysozoa</taxon>
        <taxon>Nematoda</taxon>
        <taxon>Chromadorea</taxon>
        <taxon>Rhabditida</taxon>
        <taxon>Tylenchina</taxon>
        <taxon>Panagrolaimomorpha</taxon>
        <taxon>Strongyloidoidea</taxon>
        <taxon>Steinernematidae</taxon>
        <taxon>Steinernema</taxon>
    </lineage>
</organism>
<dbReference type="Proteomes" id="UP000095287">
    <property type="component" value="Unplaced"/>
</dbReference>
<dbReference type="WBParaSite" id="L893_g10984.t1">
    <property type="protein sequence ID" value="L893_g10984.t1"/>
    <property type="gene ID" value="L893_g10984"/>
</dbReference>
<evidence type="ECO:0000256" key="2">
    <source>
        <dbReference type="ARBA" id="ARBA00013081"/>
    </source>
</evidence>
<reference evidence="9" key="1">
    <citation type="submission" date="2016-11" db="UniProtKB">
        <authorList>
            <consortium name="WormBaseParasite"/>
        </authorList>
    </citation>
    <scope>IDENTIFICATION</scope>
</reference>
<dbReference type="PANTHER" id="PTHR23081">
    <property type="entry name" value="RNA POLYMERASE II CTD PHOSPHATASE"/>
    <property type="match status" value="1"/>
</dbReference>
<evidence type="ECO:0000256" key="4">
    <source>
        <dbReference type="ARBA" id="ARBA00023242"/>
    </source>
</evidence>
<evidence type="ECO:0000259" key="7">
    <source>
        <dbReference type="PROSITE" id="PS50969"/>
    </source>
</evidence>
<dbReference type="GO" id="GO:0008420">
    <property type="term" value="F:RNA polymerase II CTD heptapeptide repeat phosphatase activity"/>
    <property type="evidence" value="ECO:0007669"/>
    <property type="project" value="InterPro"/>
</dbReference>
<dbReference type="SMART" id="SM00577">
    <property type="entry name" value="CPDc"/>
    <property type="match status" value="1"/>
</dbReference>
<dbReference type="PANTHER" id="PTHR23081:SF36">
    <property type="entry name" value="RNA POLYMERASE II SUBUNIT A C-TERMINAL DOMAIN PHOSPHATASE"/>
    <property type="match status" value="1"/>
</dbReference>